<protein>
    <submittedName>
        <fullName evidence="1">Uncharacterized protein</fullName>
    </submittedName>
</protein>
<dbReference type="RefSeq" id="WP_094458099.1">
    <property type="nucleotide sequence ID" value="NZ_NOXU01000032.1"/>
</dbReference>
<organism evidence="1 2">
    <name type="scientific">Niveispirillum lacus</name>
    <dbReference type="NCBI Taxonomy" id="1981099"/>
    <lineage>
        <taxon>Bacteria</taxon>
        <taxon>Pseudomonadati</taxon>
        <taxon>Pseudomonadota</taxon>
        <taxon>Alphaproteobacteria</taxon>
        <taxon>Rhodospirillales</taxon>
        <taxon>Azospirillaceae</taxon>
        <taxon>Niveispirillum</taxon>
    </lineage>
</organism>
<dbReference type="EMBL" id="NOXU01000032">
    <property type="protein sequence ID" value="OYQ31420.1"/>
    <property type="molecule type" value="Genomic_DNA"/>
</dbReference>
<dbReference type="OrthoDB" id="7353234at2"/>
<sequence length="134" mass="14682">MATIFVARSANLSQWGSDVGLGKNLFKVGVCDGDPAPLLAEGFAGEKDWTLVKKQADVAVSEDEVVERLCKRQKRVDPTYYPRIKGETALFKVVEADVQRHIVLARAMAGESERAGIKLKVADYAAYLISNALR</sequence>
<evidence type="ECO:0000313" key="2">
    <source>
        <dbReference type="Proteomes" id="UP000216998"/>
    </source>
</evidence>
<dbReference type="AlphaFoldDB" id="A0A255YSI9"/>
<accession>A0A255YSI9</accession>
<comment type="caution">
    <text evidence="1">The sequence shown here is derived from an EMBL/GenBank/DDBJ whole genome shotgun (WGS) entry which is preliminary data.</text>
</comment>
<gene>
    <name evidence="1" type="ORF">CHU95_19915</name>
</gene>
<evidence type="ECO:0000313" key="1">
    <source>
        <dbReference type="EMBL" id="OYQ31420.1"/>
    </source>
</evidence>
<proteinExistence type="predicted"/>
<dbReference type="Proteomes" id="UP000216998">
    <property type="component" value="Unassembled WGS sequence"/>
</dbReference>
<keyword evidence="2" id="KW-1185">Reference proteome</keyword>
<name>A0A255YSI9_9PROT</name>
<reference evidence="1 2" key="1">
    <citation type="submission" date="2017-07" db="EMBL/GenBank/DDBJ databases">
        <title>Niveispirillum cyanobacteriorum sp. nov., isolated from cyanobacterial aggregates in a eutrophic lake.</title>
        <authorList>
            <person name="Cai H."/>
        </authorList>
    </citation>
    <scope>NUCLEOTIDE SEQUENCE [LARGE SCALE GENOMIC DNA]</scope>
    <source>
        <strain evidence="2">TH1-14</strain>
    </source>
</reference>